<evidence type="ECO:0000256" key="8">
    <source>
        <dbReference type="ARBA" id="ARBA00023204"/>
    </source>
</evidence>
<dbReference type="FunFam" id="2.30.29.30:FF:000017">
    <property type="entry name" value="FACT complex subunit SPT16"/>
    <property type="match status" value="1"/>
</dbReference>
<keyword evidence="4 10" id="KW-0227">DNA damage</keyword>
<comment type="subcellular location">
    <subcellularLocation>
        <location evidence="10">Nucleus</location>
    </subcellularLocation>
    <subcellularLocation>
        <location evidence="10">Chromosome</location>
    </subcellularLocation>
</comment>
<dbReference type="OMA" id="AYSVMKN"/>
<evidence type="ECO:0000259" key="13">
    <source>
        <dbReference type="SMART" id="SM01286"/>
    </source>
</evidence>
<dbReference type="GO" id="GO:0006281">
    <property type="term" value="P:DNA repair"/>
    <property type="evidence" value="ECO:0007669"/>
    <property type="project" value="UniProtKB-UniRule"/>
</dbReference>
<dbReference type="RefSeq" id="XP_007604605.1">
    <property type="nucleotide sequence ID" value="XM_007604543.1"/>
</dbReference>
<feature type="compositionally biased region" description="Acidic residues" evidence="11">
    <location>
        <begin position="779"/>
        <end position="797"/>
    </location>
</feature>
<evidence type="ECO:0000256" key="7">
    <source>
        <dbReference type="ARBA" id="ARBA00023163"/>
    </source>
</evidence>
<dbReference type="Gene3D" id="3.40.350.10">
    <property type="entry name" value="Creatinase/prolidase N-terminal domain"/>
    <property type="match status" value="1"/>
</dbReference>
<keyword evidence="6" id="KW-0175">Coiled coil</keyword>
<evidence type="ECO:0000256" key="3">
    <source>
        <dbReference type="ARBA" id="ARBA00022705"/>
    </source>
</evidence>
<keyword evidence="9 10" id="KW-0539">Nucleus</keyword>
<protein>
    <recommendedName>
        <fullName evidence="10">FACT complex subunit</fullName>
    </recommendedName>
</protein>
<accession>L2GNB4</accession>
<dbReference type="InterPro" id="IPR056595">
    <property type="entry name" value="Fact-SPT16_PH"/>
</dbReference>
<dbReference type="Gene3D" id="2.30.29.30">
    <property type="entry name" value="Pleckstrin-homology domain (PH domain)/Phosphotyrosine-binding domain (PTB)"/>
    <property type="match status" value="1"/>
</dbReference>
<evidence type="ECO:0000256" key="2">
    <source>
        <dbReference type="ARBA" id="ARBA00022454"/>
    </source>
</evidence>
<dbReference type="HOGENOM" id="CLU_004627_1_0_1"/>
<dbReference type="OrthoDB" id="10251642at2759"/>
<feature type="domain" description="FACT complex subunit SPT16 N-terminal lobe" evidence="12">
    <location>
        <begin position="6"/>
        <end position="135"/>
    </location>
</feature>
<dbReference type="InterPro" id="IPR029148">
    <property type="entry name" value="FACT-SPT16_Nlobe"/>
</dbReference>
<evidence type="ECO:0000259" key="14">
    <source>
        <dbReference type="SMART" id="SM01287"/>
    </source>
</evidence>
<dbReference type="InterPro" id="IPR029149">
    <property type="entry name" value="Creatin/AminoP/Spt16_N"/>
</dbReference>
<dbReference type="AlphaFoldDB" id="L2GNB4"/>
<evidence type="ECO:0000313" key="15">
    <source>
        <dbReference type="EMBL" id="ELA41807.1"/>
    </source>
</evidence>
<dbReference type="InterPro" id="IPR013953">
    <property type="entry name" value="FACT_SPT16_M"/>
</dbReference>
<evidence type="ECO:0000256" key="5">
    <source>
        <dbReference type="ARBA" id="ARBA00023015"/>
    </source>
</evidence>
<dbReference type="STRING" id="993615.L2GNB4"/>
<evidence type="ECO:0000259" key="12">
    <source>
        <dbReference type="SMART" id="SM01285"/>
    </source>
</evidence>
<evidence type="ECO:0000256" key="10">
    <source>
        <dbReference type="RuleBase" id="RU367052"/>
    </source>
</evidence>
<name>L2GNB4_VITCO</name>
<dbReference type="SMART" id="SM01286">
    <property type="entry name" value="SPT16"/>
    <property type="match status" value="1"/>
</dbReference>
<reference evidence="16" key="1">
    <citation type="submission" date="2011-05" db="EMBL/GenBank/DDBJ databases">
        <title>The genome sequence of Vittaforma corneae strain ATCC 50505.</title>
        <authorList>
            <consortium name="The Broad Institute Genome Sequencing Platform"/>
            <person name="Cuomo C."/>
            <person name="Didier E."/>
            <person name="Bowers L."/>
            <person name="Young S.K."/>
            <person name="Zeng Q."/>
            <person name="Gargeya S."/>
            <person name="Fitzgerald M."/>
            <person name="Haas B."/>
            <person name="Abouelleil A."/>
            <person name="Alvarado L."/>
            <person name="Arachchi H.M."/>
            <person name="Berlin A."/>
            <person name="Chapman S.B."/>
            <person name="Gearin G."/>
            <person name="Goldberg J."/>
            <person name="Griggs A."/>
            <person name="Gujja S."/>
            <person name="Hansen M."/>
            <person name="Heiman D."/>
            <person name="Howarth C."/>
            <person name="Larimer J."/>
            <person name="Lui A."/>
            <person name="MacDonald P.J.P."/>
            <person name="McCowen C."/>
            <person name="Montmayeur A."/>
            <person name="Murphy C."/>
            <person name="Neiman D."/>
            <person name="Pearson M."/>
            <person name="Priest M."/>
            <person name="Roberts A."/>
            <person name="Saif S."/>
            <person name="Shea T."/>
            <person name="Sisk P."/>
            <person name="Stolte C."/>
            <person name="Sykes S."/>
            <person name="Wortman J."/>
            <person name="Nusbaum C."/>
            <person name="Birren B."/>
        </authorList>
    </citation>
    <scope>NUCLEOTIDE SEQUENCE [LARGE SCALE GENOMIC DNA]</scope>
    <source>
        <strain evidence="16">ATCC 50505</strain>
    </source>
</reference>
<dbReference type="Pfam" id="PF08644">
    <property type="entry name" value="SPT16"/>
    <property type="match status" value="1"/>
</dbReference>
<evidence type="ECO:0000256" key="11">
    <source>
        <dbReference type="SAM" id="MobiDB-lite"/>
    </source>
</evidence>
<proteinExistence type="inferred from homology"/>
<feature type="region of interest" description="Disordered" evidence="11">
    <location>
        <begin position="760"/>
        <end position="844"/>
    </location>
</feature>
<keyword evidence="16" id="KW-1185">Reference proteome</keyword>
<keyword evidence="2 10" id="KW-0158">Chromosome</keyword>
<dbReference type="GO" id="GO:0035101">
    <property type="term" value="C:FACT complex"/>
    <property type="evidence" value="ECO:0007669"/>
    <property type="project" value="UniProtKB-UniRule"/>
</dbReference>
<dbReference type="InParanoid" id="L2GNB4"/>
<dbReference type="SMART" id="SM01285">
    <property type="entry name" value="FACT-Spt16_Nlob"/>
    <property type="match status" value="1"/>
</dbReference>
<dbReference type="EMBL" id="JH370138">
    <property type="protein sequence ID" value="ELA41807.1"/>
    <property type="molecule type" value="Genomic_DNA"/>
</dbReference>
<dbReference type="InterPro" id="IPR013719">
    <property type="entry name" value="RTT106/SPT16-like_middle_dom"/>
</dbReference>
<keyword evidence="3 10" id="KW-0235">DNA replication</keyword>
<dbReference type="PANTHER" id="PTHR13980:SF15">
    <property type="entry name" value="FACT COMPLEX SUBUNIT SPT16"/>
    <property type="match status" value="1"/>
</dbReference>
<keyword evidence="7 10" id="KW-0804">Transcription</keyword>
<comment type="subunit">
    <text evidence="10">Component of the FACT complex.</text>
</comment>
<dbReference type="Pfam" id="PF24824">
    <property type="entry name" value="PH_SPT16"/>
    <property type="match status" value="1"/>
</dbReference>
<dbReference type="GO" id="GO:0006368">
    <property type="term" value="P:transcription elongation by RNA polymerase II"/>
    <property type="evidence" value="ECO:0007669"/>
    <property type="project" value="TreeGrafter"/>
</dbReference>
<dbReference type="InterPro" id="IPR036005">
    <property type="entry name" value="Creatinase/aminopeptidase-like"/>
</dbReference>
<dbReference type="Gene3D" id="2.30.29.210">
    <property type="entry name" value="FACT complex subunit Spt16p/Cdc68p"/>
    <property type="match status" value="1"/>
</dbReference>
<comment type="similarity">
    <text evidence="1 10">Belongs to the peptidase M24 family. SPT16 subfamily.</text>
</comment>
<keyword evidence="8 10" id="KW-0234">DNA repair</keyword>
<dbReference type="SUPFAM" id="SSF55920">
    <property type="entry name" value="Creatinase/aminopeptidase"/>
    <property type="match status" value="1"/>
</dbReference>
<evidence type="ECO:0000256" key="9">
    <source>
        <dbReference type="ARBA" id="ARBA00023242"/>
    </source>
</evidence>
<dbReference type="InterPro" id="IPR040258">
    <property type="entry name" value="Spt16"/>
</dbReference>
<comment type="function">
    <text evidence="10">Component of the FACT complex, a general chromatin factor that acts to reorganize nucleosomes. The FACT complex is involved in multiple processes that require DNA as a template such as mRNA elongation, DNA replication and DNA repair. During transcription elongation the FACT complex acts as a histone chaperone that both destabilizes and restores nucleosomal structure. It facilitates the passage of RNA polymerase II and transcription by promoting the dissociation of one histone H2A-H2B dimer from the nucleosome, then subsequently promotes the reestablishment of the nucleosome following the passage of RNA polymerase II.</text>
</comment>
<dbReference type="Proteomes" id="UP000011082">
    <property type="component" value="Unassembled WGS sequence"/>
</dbReference>
<dbReference type="GO" id="GO:0006260">
    <property type="term" value="P:DNA replication"/>
    <property type="evidence" value="ECO:0007669"/>
    <property type="project" value="UniProtKB-KW"/>
</dbReference>
<dbReference type="PANTHER" id="PTHR13980">
    <property type="entry name" value="CDC68 RELATED"/>
    <property type="match status" value="1"/>
</dbReference>
<evidence type="ECO:0000313" key="16">
    <source>
        <dbReference type="Proteomes" id="UP000011082"/>
    </source>
</evidence>
<dbReference type="Pfam" id="PF08512">
    <property type="entry name" value="Rttp106-like_middle"/>
    <property type="match status" value="1"/>
</dbReference>
<keyword evidence="5 10" id="KW-0805">Transcription regulation</keyword>
<dbReference type="SMART" id="SM01287">
    <property type="entry name" value="Rtt106"/>
    <property type="match status" value="1"/>
</dbReference>
<gene>
    <name evidence="15" type="ORF">VICG_01159</name>
</gene>
<dbReference type="InterPro" id="IPR011993">
    <property type="entry name" value="PH-like_dom_sf"/>
</dbReference>
<dbReference type="FunCoup" id="L2GNB4">
    <property type="interactions" value="265"/>
</dbReference>
<evidence type="ECO:0000256" key="4">
    <source>
        <dbReference type="ARBA" id="ARBA00022763"/>
    </source>
</evidence>
<feature type="compositionally biased region" description="Acidic residues" evidence="11">
    <location>
        <begin position="804"/>
        <end position="832"/>
    </location>
</feature>
<dbReference type="GO" id="GO:0031491">
    <property type="term" value="F:nucleosome binding"/>
    <property type="evidence" value="ECO:0007669"/>
    <property type="project" value="TreeGrafter"/>
</dbReference>
<dbReference type="Gene3D" id="2.30.29.150">
    <property type="match status" value="1"/>
</dbReference>
<dbReference type="Pfam" id="PF14826">
    <property type="entry name" value="FACT-Spt16_Nlob"/>
    <property type="match status" value="1"/>
</dbReference>
<dbReference type="VEuPathDB" id="MicrosporidiaDB:VICG_01159"/>
<dbReference type="GeneID" id="19881870"/>
<organism evidence="15 16">
    <name type="scientific">Vittaforma corneae (strain ATCC 50505)</name>
    <name type="common">Microsporidian parasite</name>
    <name type="synonym">Nosema corneum</name>
    <dbReference type="NCBI Taxonomy" id="993615"/>
    <lineage>
        <taxon>Eukaryota</taxon>
        <taxon>Fungi</taxon>
        <taxon>Fungi incertae sedis</taxon>
        <taxon>Microsporidia</taxon>
        <taxon>Nosematidae</taxon>
        <taxon>Vittaforma</taxon>
    </lineage>
</organism>
<feature type="domain" description="FACT complex subunit SPT16 middle" evidence="13">
    <location>
        <begin position="396"/>
        <end position="534"/>
    </location>
</feature>
<evidence type="ECO:0000256" key="1">
    <source>
        <dbReference type="ARBA" id="ARBA00010779"/>
    </source>
</evidence>
<evidence type="ECO:0000256" key="6">
    <source>
        <dbReference type="ARBA" id="ARBA00023054"/>
    </source>
</evidence>
<sequence>MNEIQLDSGLFNSRCTKISKHIAAPLLLLLGKSSDVQEYNMNSALFHFLLGYEFPETIIIVQENPIIVTSPKKAVILQQIEGLKIVIKNKDDSNIESILDMFSGVYAVIDKDNIKGDLAGKIFSRVRTKDVTSDLLEILSVKEQGEIDYIFKSGIAANYLLQKSIDLIRDDEFSRDALEAYMDDRIRGIDNSLIEFAFDPEFSSNHLRLGIRYRGYCTEIARRFMDDLSEQYEIQKFVLSLVKPGVCSSDVMSQVESFLNSKGYTSYSVRLYTVGLIQSELTFESSFIVKNKMCFCLNIDNSFCNTFVVNDLPIFVTKKDFAEDYSVTKMRFRNKSNDAQLIARIKEHQKELLESLVEEKVNFYKIHGAEQITEKNGVKEISTYQKDSLVPRSDKIHLDWDNFFVLVPILSYSVPFHISTIKNVSIVNPNDEPRLRINFKESKEIKEAFDVNKECDTKIKFITLRCGNVEDMISQINEMRKEFNKPKISLPTQPVLKEKFKKYALPEVYMRTDNKSANKKILGNLELHENGFKYNDVSILFSNIKNIFLQMGDIENRTILHFNLKEPILFVKPTSNVQFFKKFTVACHDTSKREGEDMELMREKEEEEELSRINAEFVAFVERIEQETNLKVQIPERGFLGVHSREAVPFYLTNECIVSIHELPFFILNLDEVEVVSFERITFVTKTFDCVFIFHDRSHPPVMVGSIETTKLGYLKEVLDSHNILFMENKVNINWNNLMHTIMEDPLSFYESGAWAELLRETEESESEESGKSSSSAYTDDDEENDDTTSYDEDEEVPASSVDSTEEEDDSYLASDSEDYDEYSDEETESESSDEKPKKRKSRK</sequence>
<feature type="domain" description="Histone chaperone RTT106/FACT complex subunit SPT16-like middle" evidence="14">
    <location>
        <begin position="639"/>
        <end position="729"/>
    </location>
</feature>